<accession>A0A4R2LEI3</accession>
<feature type="transmembrane region" description="Helical" evidence="1">
    <location>
        <begin position="27"/>
        <end position="49"/>
    </location>
</feature>
<keyword evidence="1" id="KW-1133">Transmembrane helix</keyword>
<dbReference type="RefSeq" id="WP_243115440.1">
    <property type="nucleotide sequence ID" value="NZ_SLXA01000002.1"/>
</dbReference>
<sequence>MKYMGLLSMTAYLAKESSGMSDDLKGAIITALVTGMISIVGFIVTNASMKKNFKNELKRQRDSVALEKMSTMPYEVLVLMDEMIESGKIKNETQKKKTIEQNFKHFKGIMNTIYSYGTEKSIKIVSLMQKENYAANEKTTSLDKYRMMSSYVLLATQIKYDVTEISVSPELWFQMRLTDYEANKEEFMNANNKLVDELKLKEEFKIK</sequence>
<comment type="caution">
    <text evidence="2">The sequence shown here is derived from an EMBL/GenBank/DDBJ whole genome shotgun (WGS) entry which is preliminary data.</text>
</comment>
<organism evidence="2 3">
    <name type="scientific">Frisingicoccus caecimuris</name>
    <dbReference type="NCBI Taxonomy" id="1796636"/>
    <lineage>
        <taxon>Bacteria</taxon>
        <taxon>Bacillati</taxon>
        <taxon>Bacillota</taxon>
        <taxon>Clostridia</taxon>
        <taxon>Lachnospirales</taxon>
        <taxon>Lachnospiraceae</taxon>
        <taxon>Frisingicoccus</taxon>
    </lineage>
</organism>
<protein>
    <submittedName>
        <fullName evidence="2">Uncharacterized protein</fullName>
    </submittedName>
</protein>
<dbReference type="Proteomes" id="UP000295711">
    <property type="component" value="Unassembled WGS sequence"/>
</dbReference>
<gene>
    <name evidence="2" type="ORF">EV212_102196</name>
</gene>
<evidence type="ECO:0000313" key="3">
    <source>
        <dbReference type="Proteomes" id="UP000295711"/>
    </source>
</evidence>
<keyword evidence="3" id="KW-1185">Reference proteome</keyword>
<evidence type="ECO:0000256" key="1">
    <source>
        <dbReference type="SAM" id="Phobius"/>
    </source>
</evidence>
<keyword evidence="1" id="KW-0472">Membrane</keyword>
<keyword evidence="1" id="KW-0812">Transmembrane</keyword>
<dbReference type="AlphaFoldDB" id="A0A4R2LEI3"/>
<evidence type="ECO:0000313" key="2">
    <source>
        <dbReference type="EMBL" id="TCO85879.1"/>
    </source>
</evidence>
<dbReference type="EMBL" id="SLXA01000002">
    <property type="protein sequence ID" value="TCO85879.1"/>
    <property type="molecule type" value="Genomic_DNA"/>
</dbReference>
<name>A0A4R2LEI3_9FIRM</name>
<proteinExistence type="predicted"/>
<reference evidence="2 3" key="1">
    <citation type="submission" date="2019-03" db="EMBL/GenBank/DDBJ databases">
        <title>Genomic Encyclopedia of Type Strains, Phase IV (KMG-IV): sequencing the most valuable type-strain genomes for metagenomic binning, comparative biology and taxonomic classification.</title>
        <authorList>
            <person name="Goeker M."/>
        </authorList>
    </citation>
    <scope>NUCLEOTIDE SEQUENCE [LARGE SCALE GENOMIC DNA]</scope>
    <source>
        <strain evidence="2 3">DSM 28559</strain>
    </source>
</reference>